<reference evidence="27 29" key="4">
    <citation type="submission" date="2018-06" db="EMBL/GenBank/DDBJ databases">
        <authorList>
            <consortium name="GenomeTrakr: Next Generation Sequencing Network for Food Pathogen Tracability"/>
        </authorList>
    </citation>
    <scope>NUCLEOTIDE SEQUENCE [LARGE SCALE GENOMIC DNA]</scope>
    <source>
        <strain evidence="3 34">CFSAN008042</strain>
        <strain evidence="10 44">CFSAN063727</strain>
        <strain evidence="18 38">CFSAN102901</strain>
        <strain evidence="2 33">FDA00007096</strain>
        <strain evidence="7">FDA00011243</strain>
        <strain evidence="14 36">FDA00014336</strain>
        <strain evidence="15 35">FDA00014370</strain>
        <strain evidence="20">FDA00015054</strain>
        <strain evidence="9 45">FDA1005580-S054-001</strain>
        <strain evidence="40">FDA1090798-S029-001</strain>
        <strain evidence="41">FDA956581-098-004</strain>
        <strain evidence="8 42">FDA960927-006-004</strain>
        <strain evidence="11 47">FLAG-38921</strain>
        <strain evidence="16 37">FLAG-51482A</strain>
        <strain evidence="6 27">FLAG-54356</strain>
        <strain evidence="12 43">LS1344</strain>
        <strain evidence="19 39">OSF101448</strain>
        <strain evidence="5 29">VA-WGS-00405</strain>
    </source>
</reference>
<evidence type="ECO:0000313" key="2">
    <source>
        <dbReference type="EMBL" id="EAC5551516.1"/>
    </source>
</evidence>
<evidence type="ECO:0000313" key="14">
    <source>
        <dbReference type="EMBL" id="ECB9473784.1"/>
    </source>
</evidence>
<dbReference type="OMA" id="NAMNNME"/>
<dbReference type="Proteomes" id="UP000467347">
    <property type="component" value="Unassembled WGS sequence"/>
</dbReference>
<dbReference type="Proteomes" id="UP000272537">
    <property type="component" value="Unassembled WGS sequence"/>
</dbReference>
<evidence type="ECO:0000313" key="45">
    <source>
        <dbReference type="Proteomes" id="UP000540117"/>
    </source>
</evidence>
<evidence type="ECO:0000313" key="42">
    <source>
        <dbReference type="Proteomes" id="UP000525850"/>
    </source>
</evidence>
<reference evidence="21" key="7">
    <citation type="submission" date="2020-01" db="EMBL/GenBank/DDBJ databases">
        <authorList>
            <consortium name="NCBI Pathogen Detection Project"/>
        </authorList>
    </citation>
    <scope>NUCLEOTIDE SEQUENCE</scope>
    <source>
        <strain evidence="22">CFIAFB20170037</strain>
        <strain evidence="21">CFIAFB20170045</strain>
    </source>
</reference>
<dbReference type="KEGG" id="lmv:Y193_00470"/>
<dbReference type="RefSeq" id="WP_003726468.1">
    <property type="nucleotide sequence ID" value="NC_021824.1"/>
</dbReference>
<dbReference type="Proteomes" id="UP000345329">
    <property type="component" value="Unassembled WGS sequence"/>
</dbReference>
<evidence type="ECO:0000313" key="23">
    <source>
        <dbReference type="EMBL" id="NYA01217.1"/>
    </source>
</evidence>
<evidence type="ECO:0000313" key="30">
    <source>
        <dbReference type="Proteomes" id="UP000350032"/>
    </source>
</evidence>
<dbReference type="Proteomes" id="UP000481141">
    <property type="component" value="Unassembled WGS sequence"/>
</dbReference>
<evidence type="ECO:0000313" key="25">
    <source>
        <dbReference type="EMBL" id="RKA09194.1"/>
    </source>
</evidence>
<evidence type="ECO:0000313" key="33">
    <source>
        <dbReference type="Proteomes" id="UP000365297"/>
    </source>
</evidence>
<dbReference type="EMBL" id="DAAJFY010000002">
    <property type="protein sequence ID" value="HAC0274721.1"/>
    <property type="molecule type" value="Genomic_DNA"/>
</dbReference>
<evidence type="ECO:0000313" key="1">
    <source>
        <dbReference type="EMBL" id="EAC4552828.1"/>
    </source>
</evidence>
<evidence type="ECO:0000313" key="44">
    <source>
        <dbReference type="Proteomes" id="UP000528151"/>
    </source>
</evidence>
<dbReference type="EMBL" id="AABCVX010000002">
    <property type="protein sequence ID" value="EAG6168945.1"/>
    <property type="molecule type" value="Genomic_DNA"/>
</dbReference>
<evidence type="ECO:0000313" key="29">
    <source>
        <dbReference type="Proteomes" id="UP000345329"/>
    </source>
</evidence>
<evidence type="ECO:0000313" key="32">
    <source>
        <dbReference type="Proteomes" id="UP000364988"/>
    </source>
</evidence>
<evidence type="ECO:0000313" key="26">
    <source>
        <dbReference type="Proteomes" id="UP000272537"/>
    </source>
</evidence>
<reference evidence="25 26" key="2">
    <citation type="journal article" date="2018" name="BMC Genomics">
        <title>Genes significantly associated with lineage II food isolates of Listeria monocytogenes.</title>
        <authorList>
            <person name="Pirone-Davies C."/>
            <person name="Chen Y."/>
            <person name="Pightling A."/>
            <person name="Ryan G."/>
            <person name="Wang Y."/>
            <person name="Yao K."/>
            <person name="Hoffmann M."/>
            <person name="Allard M.W."/>
        </authorList>
    </citation>
    <scope>NUCLEOTIDE SEQUENCE [LARGE SCALE GENOMIC DNA]</scope>
    <source>
        <strain evidence="25 26">PNUSAL000550</strain>
    </source>
</reference>
<comment type="caution">
    <text evidence="13">The sequence shown here is derived from an EMBL/GenBank/DDBJ whole genome shotgun (WGS) entry which is preliminary data.</text>
</comment>
<reference evidence="13 30" key="5">
    <citation type="submission" date="2018-10" db="EMBL/GenBank/DDBJ databases">
        <authorList>
            <consortium name="PulseNet: The National Subtyping Network for Foodborne Disease Surveillance"/>
            <person name="Tarr C.L."/>
            <person name="Trees E."/>
            <person name="Katz L.S."/>
            <person name="Carleton-Romer H.A."/>
            <person name="Stroika S."/>
            <person name="Kucerova Z."/>
            <person name="Roache K.F."/>
            <person name="Sabol A.L."/>
            <person name="Besser J."/>
            <person name="Gerner-Smidt P."/>
        </authorList>
    </citation>
    <scope>NUCLEOTIDE SEQUENCE [LARGE SCALE GENOMIC DNA]</scope>
    <source>
        <strain evidence="1 28">2015L-6227</strain>
        <strain evidence="4 31">PNUSAL000910</strain>
        <strain evidence="13 30">PNUSAL004402</strain>
    </source>
</reference>
<dbReference type="EMBL" id="JACAVN010000002">
    <property type="protein sequence ID" value="NYA01217.1"/>
    <property type="molecule type" value="Genomic_DNA"/>
</dbReference>
<evidence type="ECO:0000313" key="27">
    <source>
        <dbReference type="Proteomes" id="UP000337746"/>
    </source>
</evidence>
<evidence type="ECO:0000313" key="6">
    <source>
        <dbReference type="EMBL" id="EAG2086716.1"/>
    </source>
</evidence>
<dbReference type="EMBL" id="AAAMZD010000002">
    <property type="protein sequence ID" value="EAD3792387.1"/>
    <property type="molecule type" value="Genomic_DNA"/>
</dbReference>
<evidence type="ECO:0000313" key="46">
    <source>
        <dbReference type="Proteomes" id="UP000544530"/>
    </source>
</evidence>
<dbReference type="Proteomes" id="UP000389283">
    <property type="component" value="Unassembled WGS sequence"/>
</dbReference>
<dbReference type="Proteomes" id="UP000365297">
    <property type="component" value="Unassembled WGS sequence"/>
</dbReference>
<dbReference type="Proteomes" id="UP000423131">
    <property type="component" value="Unassembled WGS sequence"/>
</dbReference>
<dbReference type="Proteomes" id="UP000455569">
    <property type="component" value="Unassembled WGS sequence"/>
</dbReference>
<dbReference type="Proteomes" id="UP000842809">
    <property type="component" value="Unassembled WGS sequence"/>
</dbReference>
<dbReference type="EMBL" id="AABGUK010000006">
    <property type="protein sequence ID" value="EAH4243145.1"/>
    <property type="molecule type" value="Genomic_DNA"/>
</dbReference>
<proteinExistence type="predicted"/>
<evidence type="ECO:0000313" key="31">
    <source>
        <dbReference type="Proteomes" id="UP000354255"/>
    </source>
</evidence>
<dbReference type="EMBL" id="QXLS01000002">
    <property type="protein sequence ID" value="RKA09194.1"/>
    <property type="molecule type" value="Genomic_DNA"/>
</dbReference>
<dbReference type="EMBL" id="AAIAJJ010000001">
    <property type="protein sequence ID" value="ECC1555658.1"/>
    <property type="molecule type" value="Genomic_DNA"/>
</dbReference>
<evidence type="ECO:0000313" key="11">
    <source>
        <dbReference type="EMBL" id="EAG6168945.1"/>
    </source>
</evidence>
<evidence type="ECO:0000313" key="10">
    <source>
        <dbReference type="EMBL" id="EAG4461653.1"/>
    </source>
</evidence>
<dbReference type="Proteomes" id="UP000368512">
    <property type="component" value="Unassembled WGS sequence"/>
</dbReference>
<dbReference type="Proteomes" id="UP000337746">
    <property type="component" value="Unassembled WGS sequence"/>
</dbReference>
<dbReference type="EMBL" id="AABAYG010000003">
    <property type="protein sequence ID" value="EAG2245360.1"/>
    <property type="molecule type" value="Genomic_DNA"/>
</dbReference>
<accession>A0A0B8QW39</accession>
<evidence type="ECO:0000313" key="18">
    <source>
        <dbReference type="EMBL" id="EDN7714763.1"/>
    </source>
</evidence>
<gene>
    <name evidence="1" type="ORF">ABZ57_10050</name>
    <name evidence="24" type="ORF">AJL21_01940</name>
    <name evidence="2" type="ORF">ARY78_13860</name>
    <name evidence="8" type="ORF">B1N52_06465</name>
    <name evidence="7" type="ORF">B1S26_08040</name>
    <name evidence="16" type="ORF">BCZ19_13080</name>
    <name evidence="6" type="ORF">BCZ21_05550</name>
    <name evidence="10" type="ORF">CA369_05080</name>
    <name evidence="9" type="ORF">CAV64_13960</name>
    <name evidence="13" type="ORF">D7104_05255</name>
    <name evidence="11" type="ORF">DCT16_06000</name>
    <name evidence="3" type="ORF">DQ70_12720</name>
    <name evidence="25" type="ORF">DYZ80_00836</name>
    <name evidence="12" type="ORF">E5F58_14230</name>
    <name evidence="17" type="ORF">F6436_02125</name>
    <name evidence="14" type="ORF">FLR03_08885</name>
    <name evidence="15" type="ORF">FNX40_02425</name>
    <name evidence="20" type="ORF">G3O21_000428</name>
    <name evidence="19" type="ORF">GJW51_04915</name>
    <name evidence="18" type="ORF">GQG13_06420</name>
    <name evidence="21" type="ORF">GYX23_02085</name>
    <name evidence="22" type="ORF">GYY14_04960</name>
    <name evidence="23" type="ORF">HZJ64_05185</name>
    <name evidence="4" type="ORF">KV70_02120</name>
    <name evidence="5" type="ORF">UI29_06280</name>
</gene>
<sequence length="147" mass="17025">MEEQEIIGKIESLPNNFSENDSIYISQENIKNLVLFSKENQTVLELLITPFLICVNSGLKYELHYYEISTEISKNDTEIIGFPFGNKLPKEITDNISPKLFVRREDYSAFENFLSQYFNAMKSMEFADDKQAIGMIEHGATLFYEVL</sequence>
<dbReference type="EMBL" id="AABBAW010000002">
    <property type="protein sequence ID" value="EAG2514799.1"/>
    <property type="molecule type" value="Genomic_DNA"/>
</dbReference>
<evidence type="ECO:0000313" key="15">
    <source>
        <dbReference type="EMBL" id="ECC1555658.1"/>
    </source>
</evidence>
<dbReference type="Proteomes" id="UP000528151">
    <property type="component" value="Unassembled WGS sequence"/>
</dbReference>
<dbReference type="Proteomes" id="UP000364988">
    <property type="component" value="Unassembled WGS sequence"/>
</dbReference>
<evidence type="ECO:0000313" key="22">
    <source>
        <dbReference type="EMBL" id="HAC0274721.1"/>
    </source>
</evidence>
<protein>
    <submittedName>
        <fullName evidence="13">Uncharacterized protein</fullName>
    </submittedName>
</protein>
<dbReference type="Proteomes" id="UP000350032">
    <property type="component" value="Unassembled WGS sequence"/>
</dbReference>
<dbReference type="EMBL" id="AABBZO010000004">
    <property type="protein sequence ID" value="EAG4461653.1"/>
    <property type="molecule type" value="Genomic_DNA"/>
</dbReference>
<dbReference type="Proteomes" id="UP000525850">
    <property type="component" value="Unassembled WGS sequence"/>
</dbReference>
<dbReference type="Proteomes" id="UP000852906">
    <property type="component" value="Unassembled WGS sequence"/>
</dbReference>
<evidence type="ECO:0000313" key="20">
    <source>
        <dbReference type="EMBL" id="EDP8513034.1"/>
    </source>
</evidence>
<evidence type="ECO:0000313" key="5">
    <source>
        <dbReference type="EMBL" id="EAD3792387.1"/>
    </source>
</evidence>
<evidence type="ECO:0000313" key="43">
    <source>
        <dbReference type="Proteomes" id="UP000527632"/>
    </source>
</evidence>
<dbReference type="EMBL" id="DAAJCS010000001">
    <property type="protein sequence ID" value="HAC0011779.1"/>
    <property type="molecule type" value="Genomic_DNA"/>
</dbReference>
<evidence type="ECO:0000313" key="24">
    <source>
        <dbReference type="EMBL" id="OET52675.1"/>
    </source>
</evidence>
<dbReference type="EMBL" id="AABAWE010000002">
    <property type="protein sequence ID" value="EAG2086716.1"/>
    <property type="molecule type" value="Genomic_DNA"/>
</dbReference>
<dbReference type="EMBL" id="AAAIXK010000008">
    <property type="protein sequence ID" value="EAC5551516.1"/>
    <property type="molecule type" value="Genomic_DNA"/>
</dbReference>
<reference evidence="24 49" key="1">
    <citation type="submission" date="2016-09" db="EMBL/GenBank/DDBJ databases">
        <title>100K Listeria isolates.</title>
        <authorList>
            <person name="Chen P."/>
            <person name="Weimer B.C."/>
            <person name="Kong N."/>
            <person name="Huang B."/>
        </authorList>
    </citation>
    <scope>NUCLEOTIDE SEQUENCE [LARGE SCALE GENOMIC DNA]</scope>
    <source>
        <strain evidence="24 49">BCW_2383</strain>
    </source>
</reference>
<dbReference type="EMBL" id="AAAIKW010000006">
    <property type="protein sequence ID" value="EAC4552828.1"/>
    <property type="molecule type" value="Genomic_DNA"/>
</dbReference>
<evidence type="ECO:0000313" key="35">
    <source>
        <dbReference type="Proteomes" id="UP000389283"/>
    </source>
</evidence>
<dbReference type="Proteomes" id="UP000544530">
    <property type="component" value="Unassembled WGS sequence"/>
</dbReference>
<evidence type="ECO:0000313" key="8">
    <source>
        <dbReference type="EMBL" id="EAG2514799.1"/>
    </source>
</evidence>
<dbReference type="Proteomes" id="UP000566721">
    <property type="component" value="Unassembled WGS sequence"/>
</dbReference>
<dbReference type="EMBL" id="AANPAU010000001">
    <property type="protein sequence ID" value="EDP8513034.1"/>
    <property type="molecule type" value="Genomic_DNA"/>
</dbReference>
<dbReference type="Proteomes" id="UP000427828">
    <property type="component" value="Unassembled WGS sequence"/>
</dbReference>
<evidence type="ECO:0000313" key="41">
    <source>
        <dbReference type="Proteomes" id="UP000481141"/>
    </source>
</evidence>
<evidence type="ECO:0000313" key="39">
    <source>
        <dbReference type="Proteomes" id="UP000467347"/>
    </source>
</evidence>
<dbReference type="EMBL" id="AALAQH010000009">
    <property type="protein sequence ID" value="ECX6925609.1"/>
    <property type="molecule type" value="Genomic_DNA"/>
</dbReference>
<evidence type="ECO:0000313" key="38">
    <source>
        <dbReference type="Proteomes" id="UP000455569"/>
    </source>
</evidence>
<organism evidence="13 30">
    <name type="scientific">Listeria monocytogenes</name>
    <dbReference type="NCBI Taxonomy" id="1639"/>
    <lineage>
        <taxon>Bacteria</taxon>
        <taxon>Bacillati</taxon>
        <taxon>Bacillota</taxon>
        <taxon>Bacilli</taxon>
        <taxon>Bacillales</taxon>
        <taxon>Listeriaceae</taxon>
        <taxon>Listeria</taxon>
    </lineage>
</organism>
<evidence type="ECO:0000313" key="49">
    <source>
        <dbReference type="Proteomes" id="UP000852906"/>
    </source>
</evidence>
<evidence type="ECO:0000313" key="7">
    <source>
        <dbReference type="EMBL" id="EAG2245360.1"/>
    </source>
</evidence>
<dbReference type="Proteomes" id="UP000527632">
    <property type="component" value="Unassembled WGS sequence"/>
</dbReference>
<dbReference type="EMBL" id="AAAKQF010000001">
    <property type="protein sequence ID" value="EAC9039006.1"/>
    <property type="molecule type" value="Genomic_DNA"/>
</dbReference>
<dbReference type="Proteomes" id="UP000478704">
    <property type="component" value="Unassembled WGS sequence"/>
</dbReference>
<dbReference type="EMBL" id="AACJYH010000003">
    <property type="protein sequence ID" value="EAK8897107.1"/>
    <property type="molecule type" value="Genomic_DNA"/>
</dbReference>
<evidence type="ECO:0000313" key="16">
    <source>
        <dbReference type="EMBL" id="ECX6925609.1"/>
    </source>
</evidence>
<evidence type="ECO:0000313" key="48">
    <source>
        <dbReference type="Proteomes" id="UP000841146"/>
    </source>
</evidence>
<evidence type="ECO:0000313" key="17">
    <source>
        <dbReference type="EMBL" id="ECY6543117.1"/>
    </source>
</evidence>
<dbReference type="Proteomes" id="UP000354255">
    <property type="component" value="Unassembled WGS sequence"/>
</dbReference>
<evidence type="ECO:0000313" key="47">
    <source>
        <dbReference type="Proteomes" id="UP000566721"/>
    </source>
</evidence>
<evidence type="ECO:0000313" key="37">
    <source>
        <dbReference type="Proteomes" id="UP000427828"/>
    </source>
</evidence>
<dbReference type="EMBL" id="AAAJWF010000008">
    <property type="protein sequence ID" value="EAC7481546.1"/>
    <property type="molecule type" value="Genomic_DNA"/>
</dbReference>
<dbReference type="Proteomes" id="UP000339309">
    <property type="component" value="Unassembled WGS sequence"/>
</dbReference>
<dbReference type="EMBL" id="AAHZFN010000010">
    <property type="protein sequence ID" value="ECB9473784.1"/>
    <property type="molecule type" value="Genomic_DNA"/>
</dbReference>
<evidence type="ECO:0000313" key="19">
    <source>
        <dbReference type="EMBL" id="EDN9836010.1"/>
    </source>
</evidence>
<dbReference type="KEGG" id="lmok:CQ02_00815"/>
<dbReference type="EMBL" id="AANCRK010000002">
    <property type="protein sequence ID" value="EDN7714763.1"/>
    <property type="molecule type" value="Genomic_DNA"/>
</dbReference>
<evidence type="ECO:0000313" key="40">
    <source>
        <dbReference type="Proteomes" id="UP000478704"/>
    </source>
</evidence>
<evidence type="ECO:0000313" key="28">
    <source>
        <dbReference type="Proteomes" id="UP000339309"/>
    </source>
</evidence>
<evidence type="ECO:0000313" key="21">
    <source>
        <dbReference type="EMBL" id="HAC0011779.1"/>
    </source>
</evidence>
<dbReference type="Proteomes" id="UP000841146">
    <property type="component" value="Unassembled WGS sequence"/>
</dbReference>
<reference evidence="17 32" key="6">
    <citation type="submission" date="2019-09" db="EMBL/GenBank/DDBJ databases">
        <authorList>
            <consortium name="GenomeTrakr network: Whole genome sequencing for foodborne pathogen traceback"/>
        </authorList>
    </citation>
    <scope>NUCLEOTIDE SEQUENCE [LARGE SCALE GENOMIC DNA]</scope>
    <source>
        <strain evidence="17 32">FLAG-55987</strain>
    </source>
</reference>
<dbReference type="EMBL" id="AANDSR010000002">
    <property type="protein sequence ID" value="EDN9836010.1"/>
    <property type="molecule type" value="Genomic_DNA"/>
</dbReference>
<evidence type="ECO:0000313" key="3">
    <source>
        <dbReference type="EMBL" id="EAC7481546.1"/>
    </source>
</evidence>
<dbReference type="EMBL" id="MJTJ01000004">
    <property type="protein sequence ID" value="OET52675.1"/>
    <property type="molecule type" value="Genomic_DNA"/>
</dbReference>
<dbReference type="EMBL" id="AALEDS010000001">
    <property type="protein sequence ID" value="ECY6543117.1"/>
    <property type="molecule type" value="Genomic_DNA"/>
</dbReference>
<evidence type="ECO:0000313" key="36">
    <source>
        <dbReference type="Proteomes" id="UP000423131"/>
    </source>
</evidence>
<evidence type="ECO:0000313" key="9">
    <source>
        <dbReference type="EMBL" id="EAG4332349.1"/>
    </source>
</evidence>
<evidence type="ECO:0000313" key="4">
    <source>
        <dbReference type="EMBL" id="EAC9039006.1"/>
    </source>
</evidence>
<evidence type="ECO:0000313" key="13">
    <source>
        <dbReference type="EMBL" id="EAK8897107.1"/>
    </source>
</evidence>
<reference evidence="23 46" key="8">
    <citation type="submission" date="2020-06" db="EMBL/GenBank/DDBJ databases">
        <title>Two Listeria outbreaks in Switzerland in 2018 and 2020.</title>
        <authorList>
            <person name="Stevens M.J.A."/>
            <person name="Bloemberg G."/>
            <person name="Nusch-Inderbinnen M."/>
            <person name="Stephan R."/>
        </authorList>
    </citation>
    <scope>NUCLEOTIDE SEQUENCE [LARGE SCALE GENOMIC DNA]</scope>
    <source>
        <strain evidence="23 46">N18-0707</strain>
    </source>
</reference>
<reference evidence="21 48" key="3">
    <citation type="journal article" date="2018" name="Genome Biol.">
        <title>SKESA: strategic k-mer extension for scrupulous assemblies.</title>
        <authorList>
            <person name="Souvorov A."/>
            <person name="Agarwala R."/>
            <person name="Lipman D.J."/>
        </authorList>
    </citation>
    <scope>NUCLEOTIDE SEQUENCE [LARGE SCALE GENOMIC DNA]</scope>
    <source>
        <strain evidence="22">CFIAFB20170037</strain>
        <strain evidence="21 48">CFIAFB20170045</strain>
    </source>
</reference>
<name>A0A0B8QW39_LISMN</name>
<dbReference type="AlphaFoldDB" id="A0A0B8QW39"/>
<evidence type="ECO:0000313" key="12">
    <source>
        <dbReference type="EMBL" id="EAH4243145.1"/>
    </source>
</evidence>
<dbReference type="EMBL" id="AABBYJ010000009">
    <property type="protein sequence ID" value="EAG4332349.1"/>
    <property type="molecule type" value="Genomic_DNA"/>
</dbReference>
<evidence type="ECO:0000313" key="34">
    <source>
        <dbReference type="Proteomes" id="UP000368512"/>
    </source>
</evidence>
<dbReference type="Proteomes" id="UP000540117">
    <property type="component" value="Unassembled WGS sequence"/>
</dbReference>